<keyword evidence="1" id="KW-1133">Transmembrane helix</keyword>
<sequence length="62" mass="6491">MLGSWQCTLRATIIAGEVLVVALAVFAMAAHSFAANAGLAAVVLTTAVRWRGAGGRHRKTLR</sequence>
<dbReference type="EMBL" id="CP142149">
    <property type="protein sequence ID" value="WSE27401.1"/>
    <property type="molecule type" value="Genomic_DNA"/>
</dbReference>
<evidence type="ECO:0000313" key="2">
    <source>
        <dbReference type="EMBL" id="WSE27401.1"/>
    </source>
</evidence>
<accession>A0ABZ1I0S5</accession>
<name>A0ABZ1I0S5_9PSEU</name>
<dbReference type="RefSeq" id="WP_326566414.1">
    <property type="nucleotide sequence ID" value="NZ_CP142149.1"/>
</dbReference>
<keyword evidence="3" id="KW-1185">Reference proteome</keyword>
<evidence type="ECO:0000313" key="3">
    <source>
        <dbReference type="Proteomes" id="UP001330812"/>
    </source>
</evidence>
<organism evidence="2 3">
    <name type="scientific">Amycolatopsis rhabdoformis</name>
    <dbReference type="NCBI Taxonomy" id="1448059"/>
    <lineage>
        <taxon>Bacteria</taxon>
        <taxon>Bacillati</taxon>
        <taxon>Actinomycetota</taxon>
        <taxon>Actinomycetes</taxon>
        <taxon>Pseudonocardiales</taxon>
        <taxon>Pseudonocardiaceae</taxon>
        <taxon>Amycolatopsis</taxon>
    </lineage>
</organism>
<protein>
    <submittedName>
        <fullName evidence="2">Uncharacterized protein</fullName>
    </submittedName>
</protein>
<dbReference type="Proteomes" id="UP001330812">
    <property type="component" value="Chromosome"/>
</dbReference>
<feature type="transmembrane region" description="Helical" evidence="1">
    <location>
        <begin position="7"/>
        <end position="27"/>
    </location>
</feature>
<keyword evidence="1" id="KW-0812">Transmembrane</keyword>
<proteinExistence type="predicted"/>
<evidence type="ECO:0000256" key="1">
    <source>
        <dbReference type="SAM" id="Phobius"/>
    </source>
</evidence>
<keyword evidence="1" id="KW-0472">Membrane</keyword>
<gene>
    <name evidence="2" type="ORF">VSH64_31655</name>
</gene>
<reference evidence="2 3" key="1">
    <citation type="journal article" date="2015" name="Int. J. Syst. Evol. Microbiol.">
        <title>Amycolatopsis rhabdoformis sp. nov., an actinomycete isolated from a tropical forest soil.</title>
        <authorList>
            <person name="Souza W.R."/>
            <person name="Silva R.E."/>
            <person name="Goodfellow M."/>
            <person name="Busarakam K."/>
            <person name="Figueiro F.S."/>
            <person name="Ferreira D."/>
            <person name="Rodrigues-Filho E."/>
            <person name="Moraes L.A.B."/>
            <person name="Zucchi T.D."/>
        </authorList>
    </citation>
    <scope>NUCLEOTIDE SEQUENCE [LARGE SCALE GENOMIC DNA]</scope>
    <source>
        <strain evidence="2 3">NCIMB 14900</strain>
    </source>
</reference>